<dbReference type="RefSeq" id="XP_067493371.1">
    <property type="nucleotide sequence ID" value="XM_067630759.1"/>
</dbReference>
<evidence type="ECO:0000313" key="2">
    <source>
        <dbReference type="Proteomes" id="UP000283090"/>
    </source>
</evidence>
<dbReference type="GeneID" id="93584346"/>
<dbReference type="AlphaFoldDB" id="A0A437AAC8"/>
<comment type="caution">
    <text evidence="1">The sequence shown here is derived from an EMBL/GenBank/DDBJ whole genome shotgun (WGS) entry which is preliminary data.</text>
</comment>
<protein>
    <submittedName>
        <fullName evidence="1">Uncharacterized protein</fullName>
    </submittedName>
</protein>
<reference evidence="1 2" key="1">
    <citation type="submission" date="2019-01" db="EMBL/GenBank/DDBJ databases">
        <title>Intercellular communication is required for trap formation in the nematode-trapping fungus Duddingtonia flagrans.</title>
        <authorList>
            <person name="Youssar L."/>
            <person name="Wernet V."/>
            <person name="Hensel N."/>
            <person name="Hildebrandt H.-G."/>
            <person name="Fischer R."/>
        </authorList>
    </citation>
    <scope>NUCLEOTIDE SEQUENCE [LARGE SCALE GENOMIC DNA]</scope>
    <source>
        <strain evidence="1 2">CBS H-5679</strain>
    </source>
</reference>
<organism evidence="1 2">
    <name type="scientific">Arthrobotrys flagrans</name>
    <name type="common">Nematode-trapping fungus</name>
    <name type="synonym">Trichothecium flagrans</name>
    <dbReference type="NCBI Taxonomy" id="97331"/>
    <lineage>
        <taxon>Eukaryota</taxon>
        <taxon>Fungi</taxon>
        <taxon>Dikarya</taxon>
        <taxon>Ascomycota</taxon>
        <taxon>Pezizomycotina</taxon>
        <taxon>Orbiliomycetes</taxon>
        <taxon>Orbiliales</taxon>
        <taxon>Orbiliaceae</taxon>
        <taxon>Arthrobotrys</taxon>
    </lineage>
</organism>
<evidence type="ECO:0000313" key="1">
    <source>
        <dbReference type="EMBL" id="RVD87827.1"/>
    </source>
</evidence>
<proteinExistence type="predicted"/>
<keyword evidence="2" id="KW-1185">Reference proteome</keyword>
<dbReference type="VEuPathDB" id="FungiDB:DFL_002035"/>
<dbReference type="Proteomes" id="UP000283090">
    <property type="component" value="Unassembled WGS sequence"/>
</dbReference>
<gene>
    <name evidence="1" type="ORF">DFL_002035</name>
</gene>
<dbReference type="EMBL" id="SAEB01000003">
    <property type="protein sequence ID" value="RVD87827.1"/>
    <property type="molecule type" value="Genomic_DNA"/>
</dbReference>
<name>A0A437AAC8_ARTFL</name>
<accession>A0A437AAC8</accession>
<sequence>MYMSEARLNYEPGKYTPTASEYSTLKAPTSPKKPLRKYFFGVLFAYYAFSSSYRNTVKSAIIVARDLKEVDITGRYAYQSIRHSESKILSISQTPFEMQHWIVL</sequence>